<dbReference type="AlphaFoldDB" id="A0AAD9K3W2"/>
<dbReference type="InterPro" id="IPR036236">
    <property type="entry name" value="Znf_C2H2_sf"/>
</dbReference>
<comment type="subcellular location">
    <subcellularLocation>
        <location evidence="1">Nucleus</location>
    </subcellularLocation>
</comment>
<keyword evidence="8" id="KW-0539">Nucleus</keyword>
<evidence type="ECO:0000256" key="1">
    <source>
        <dbReference type="ARBA" id="ARBA00004123"/>
    </source>
</evidence>
<dbReference type="PROSITE" id="PS50157">
    <property type="entry name" value="ZINC_FINGER_C2H2_2"/>
    <property type="match status" value="3"/>
</dbReference>
<dbReference type="SUPFAM" id="SSF57667">
    <property type="entry name" value="beta-beta-alpha zinc fingers"/>
    <property type="match status" value="1"/>
</dbReference>
<dbReference type="InterPro" id="IPR050636">
    <property type="entry name" value="C2H2-ZF_domain-containing"/>
</dbReference>
<dbReference type="PANTHER" id="PTHR47772:SF1">
    <property type="entry name" value="ZINC FINGER PROTEIN 200"/>
    <property type="match status" value="1"/>
</dbReference>
<dbReference type="PROSITE" id="PS00028">
    <property type="entry name" value="ZINC_FINGER_C2H2_1"/>
    <property type="match status" value="3"/>
</dbReference>
<evidence type="ECO:0000313" key="12">
    <source>
        <dbReference type="Proteomes" id="UP001208570"/>
    </source>
</evidence>
<name>A0AAD9K3W2_9ANNE</name>
<dbReference type="Gene3D" id="3.30.160.60">
    <property type="entry name" value="Classic Zinc Finger"/>
    <property type="match status" value="1"/>
</dbReference>
<dbReference type="GO" id="GO:0005634">
    <property type="term" value="C:nucleus"/>
    <property type="evidence" value="ECO:0007669"/>
    <property type="project" value="UniProtKB-SubCell"/>
</dbReference>
<evidence type="ECO:0000256" key="3">
    <source>
        <dbReference type="ARBA" id="ARBA00022737"/>
    </source>
</evidence>
<evidence type="ECO:0000256" key="2">
    <source>
        <dbReference type="ARBA" id="ARBA00022723"/>
    </source>
</evidence>
<evidence type="ECO:0000256" key="4">
    <source>
        <dbReference type="ARBA" id="ARBA00022771"/>
    </source>
</evidence>
<keyword evidence="7" id="KW-0804">Transcription</keyword>
<keyword evidence="2" id="KW-0479">Metal-binding</keyword>
<dbReference type="GO" id="GO:0008270">
    <property type="term" value="F:zinc ion binding"/>
    <property type="evidence" value="ECO:0007669"/>
    <property type="project" value="UniProtKB-KW"/>
</dbReference>
<keyword evidence="4 9" id="KW-0863">Zinc-finger</keyword>
<evidence type="ECO:0000256" key="8">
    <source>
        <dbReference type="ARBA" id="ARBA00023242"/>
    </source>
</evidence>
<protein>
    <recommendedName>
        <fullName evidence="10">C2H2-type domain-containing protein</fullName>
    </recommendedName>
</protein>
<evidence type="ECO:0000256" key="5">
    <source>
        <dbReference type="ARBA" id="ARBA00022833"/>
    </source>
</evidence>
<dbReference type="Proteomes" id="UP001208570">
    <property type="component" value="Unassembled WGS sequence"/>
</dbReference>
<dbReference type="SMART" id="SM00355">
    <property type="entry name" value="ZnF_C2H2"/>
    <property type="match status" value="3"/>
</dbReference>
<evidence type="ECO:0000256" key="6">
    <source>
        <dbReference type="ARBA" id="ARBA00023015"/>
    </source>
</evidence>
<reference evidence="11" key="1">
    <citation type="journal article" date="2023" name="Mol. Biol. Evol.">
        <title>Third-Generation Sequencing Reveals the Adaptive Role of the Epigenome in Three Deep-Sea Polychaetes.</title>
        <authorList>
            <person name="Perez M."/>
            <person name="Aroh O."/>
            <person name="Sun Y."/>
            <person name="Lan Y."/>
            <person name="Juniper S.K."/>
            <person name="Young C.R."/>
            <person name="Angers B."/>
            <person name="Qian P.Y."/>
        </authorList>
    </citation>
    <scope>NUCLEOTIDE SEQUENCE</scope>
    <source>
        <strain evidence="11">P08H-3</strain>
    </source>
</reference>
<evidence type="ECO:0000259" key="10">
    <source>
        <dbReference type="PROSITE" id="PS50157"/>
    </source>
</evidence>
<keyword evidence="12" id="KW-1185">Reference proteome</keyword>
<evidence type="ECO:0000313" key="11">
    <source>
        <dbReference type="EMBL" id="KAK2164449.1"/>
    </source>
</evidence>
<proteinExistence type="predicted"/>
<sequence length="107" mass="12217">MGLLFYLQVIAVRGSVRFRCTICGSHYGHRTSLIVHQRRHEGKYSYYCPKCGKGCASTSFLRRHLSSAHQANTKFECVTCGQSFDKMKELTLHTMISGHVDPYKKND</sequence>
<evidence type="ECO:0000256" key="7">
    <source>
        <dbReference type="ARBA" id="ARBA00023163"/>
    </source>
</evidence>
<feature type="domain" description="C2H2-type" evidence="10">
    <location>
        <begin position="75"/>
        <end position="104"/>
    </location>
</feature>
<dbReference type="Pfam" id="PF00096">
    <property type="entry name" value="zf-C2H2"/>
    <property type="match status" value="3"/>
</dbReference>
<keyword evidence="5" id="KW-0862">Zinc</keyword>
<keyword evidence="3" id="KW-0677">Repeat</keyword>
<evidence type="ECO:0000256" key="9">
    <source>
        <dbReference type="PROSITE-ProRule" id="PRU00042"/>
    </source>
</evidence>
<dbReference type="PANTHER" id="PTHR47772">
    <property type="entry name" value="ZINC FINGER PROTEIN 200"/>
    <property type="match status" value="1"/>
</dbReference>
<comment type="caution">
    <text evidence="11">The sequence shown here is derived from an EMBL/GenBank/DDBJ whole genome shotgun (WGS) entry which is preliminary data.</text>
</comment>
<dbReference type="EMBL" id="JAODUP010000063">
    <property type="protein sequence ID" value="KAK2164449.1"/>
    <property type="molecule type" value="Genomic_DNA"/>
</dbReference>
<keyword evidence="6" id="KW-0805">Transcription regulation</keyword>
<feature type="domain" description="C2H2-type" evidence="10">
    <location>
        <begin position="46"/>
        <end position="74"/>
    </location>
</feature>
<accession>A0AAD9K3W2</accession>
<gene>
    <name evidence="11" type="ORF">LSH36_63g05056</name>
</gene>
<organism evidence="11 12">
    <name type="scientific">Paralvinella palmiformis</name>
    <dbReference type="NCBI Taxonomy" id="53620"/>
    <lineage>
        <taxon>Eukaryota</taxon>
        <taxon>Metazoa</taxon>
        <taxon>Spiralia</taxon>
        <taxon>Lophotrochozoa</taxon>
        <taxon>Annelida</taxon>
        <taxon>Polychaeta</taxon>
        <taxon>Sedentaria</taxon>
        <taxon>Canalipalpata</taxon>
        <taxon>Terebellida</taxon>
        <taxon>Terebelliformia</taxon>
        <taxon>Alvinellidae</taxon>
        <taxon>Paralvinella</taxon>
    </lineage>
</organism>
<feature type="domain" description="C2H2-type" evidence="10">
    <location>
        <begin position="18"/>
        <end position="45"/>
    </location>
</feature>
<dbReference type="InterPro" id="IPR013087">
    <property type="entry name" value="Znf_C2H2_type"/>
</dbReference>